<comment type="function">
    <text evidence="9">Mediates the uptake of pyruvate into mitochondria.</text>
</comment>
<keyword evidence="7 9" id="KW-0496">Mitochondrion</keyword>
<keyword evidence="5 9" id="KW-0999">Mitochondrion inner membrane</keyword>
<evidence type="ECO:0000256" key="7">
    <source>
        <dbReference type="ARBA" id="ARBA00023128"/>
    </source>
</evidence>
<keyword evidence="4" id="KW-0812">Transmembrane</keyword>
<accession>A0A653CKS6</accession>
<evidence type="ECO:0000256" key="9">
    <source>
        <dbReference type="RuleBase" id="RU363100"/>
    </source>
</evidence>
<gene>
    <name evidence="10" type="ORF">CALMAC_LOCUS9403</name>
</gene>
<dbReference type="AlphaFoldDB" id="A0A653CKS6"/>
<organism evidence="10 11">
    <name type="scientific">Callosobruchus maculatus</name>
    <name type="common">Southern cowpea weevil</name>
    <name type="synonym">Pulse bruchid</name>
    <dbReference type="NCBI Taxonomy" id="64391"/>
    <lineage>
        <taxon>Eukaryota</taxon>
        <taxon>Metazoa</taxon>
        <taxon>Ecdysozoa</taxon>
        <taxon>Arthropoda</taxon>
        <taxon>Hexapoda</taxon>
        <taxon>Insecta</taxon>
        <taxon>Pterygota</taxon>
        <taxon>Neoptera</taxon>
        <taxon>Endopterygota</taxon>
        <taxon>Coleoptera</taxon>
        <taxon>Polyphaga</taxon>
        <taxon>Cucujiformia</taxon>
        <taxon>Chrysomeloidea</taxon>
        <taxon>Chrysomelidae</taxon>
        <taxon>Bruchinae</taxon>
        <taxon>Bruchini</taxon>
        <taxon>Callosobruchus</taxon>
    </lineage>
</organism>
<evidence type="ECO:0000256" key="6">
    <source>
        <dbReference type="ARBA" id="ARBA00022989"/>
    </source>
</evidence>
<evidence type="ECO:0000313" key="11">
    <source>
        <dbReference type="Proteomes" id="UP000410492"/>
    </source>
</evidence>
<reference evidence="10 11" key="1">
    <citation type="submission" date="2019-01" db="EMBL/GenBank/DDBJ databases">
        <authorList>
            <person name="Sayadi A."/>
        </authorList>
    </citation>
    <scope>NUCLEOTIDE SEQUENCE [LARGE SCALE GENOMIC DNA]</scope>
</reference>
<evidence type="ECO:0000256" key="3">
    <source>
        <dbReference type="ARBA" id="ARBA00022448"/>
    </source>
</evidence>
<evidence type="ECO:0000256" key="5">
    <source>
        <dbReference type="ARBA" id="ARBA00022792"/>
    </source>
</evidence>
<keyword evidence="3 9" id="KW-0813">Transport</keyword>
<dbReference type="OrthoDB" id="869189at2759"/>
<dbReference type="InterPro" id="IPR005336">
    <property type="entry name" value="MPC"/>
</dbReference>
<keyword evidence="6" id="KW-1133">Transmembrane helix</keyword>
<evidence type="ECO:0000313" key="10">
    <source>
        <dbReference type="EMBL" id="VEN47720.1"/>
    </source>
</evidence>
<name>A0A653CKS6_CALMS</name>
<dbReference type="Proteomes" id="UP000410492">
    <property type="component" value="Unassembled WGS sequence"/>
</dbReference>
<keyword evidence="11" id="KW-1185">Reference proteome</keyword>
<evidence type="ECO:0000256" key="8">
    <source>
        <dbReference type="ARBA" id="ARBA00023136"/>
    </source>
</evidence>
<dbReference type="PANTHER" id="PTHR14154">
    <property type="entry name" value="UPF0041 BRAIN PROTEIN 44-RELATED"/>
    <property type="match status" value="1"/>
</dbReference>
<comment type="subcellular location">
    <subcellularLocation>
        <location evidence="1 9">Mitochondrion inner membrane</location>
        <topology evidence="1 9">Multi-pass membrane protein</topology>
    </subcellularLocation>
</comment>
<sequence length="161" mass="18665">MLAVGHNLRHIPKELKICSNRRDFFNKASSTNDTNPRVPGRITWNRIQKRHLTDRFDNLVPKSLLPLWKSPAGPQTIFFWAPLAKWCLVLAGIADFTRHPSLISPSQAFSLVITGLIWCRYSVVIIPKNYMLLSVNAFVFLTQLYQLARWKVYDLQQTQKE</sequence>
<dbReference type="EMBL" id="CAACVG010007943">
    <property type="protein sequence ID" value="VEN47720.1"/>
    <property type="molecule type" value="Genomic_DNA"/>
</dbReference>
<evidence type="ECO:0000256" key="1">
    <source>
        <dbReference type="ARBA" id="ARBA00004448"/>
    </source>
</evidence>
<keyword evidence="8" id="KW-0472">Membrane</keyword>
<evidence type="ECO:0000256" key="2">
    <source>
        <dbReference type="ARBA" id="ARBA00006416"/>
    </source>
</evidence>
<evidence type="ECO:0000256" key="4">
    <source>
        <dbReference type="ARBA" id="ARBA00022692"/>
    </source>
</evidence>
<comment type="similarity">
    <text evidence="2 9">Belongs to the mitochondrial pyruvate carrier (MPC) (TC 2.A.105) family.</text>
</comment>
<protein>
    <recommendedName>
        <fullName evidence="9">Mitochondrial pyruvate carrier</fullName>
    </recommendedName>
</protein>
<dbReference type="GO" id="GO:0005743">
    <property type="term" value="C:mitochondrial inner membrane"/>
    <property type="evidence" value="ECO:0007669"/>
    <property type="project" value="UniProtKB-SubCell"/>
</dbReference>
<proteinExistence type="inferred from homology"/>
<dbReference type="Pfam" id="PF03650">
    <property type="entry name" value="MPC"/>
    <property type="match status" value="1"/>
</dbReference>
<dbReference type="GO" id="GO:0006850">
    <property type="term" value="P:pyruvate import into mitochondria"/>
    <property type="evidence" value="ECO:0007669"/>
    <property type="project" value="InterPro"/>
</dbReference>